<dbReference type="InterPro" id="IPR032852">
    <property type="entry name" value="ALKBH2"/>
</dbReference>
<name>A0A8H7E281_9EURO</name>
<reference evidence="4" key="1">
    <citation type="submission" date="2020-02" db="EMBL/GenBank/DDBJ databases">
        <authorList>
            <person name="Palmer J.M."/>
        </authorList>
    </citation>
    <scope>NUCLEOTIDE SEQUENCE</scope>
    <source>
        <strain evidence="4">EPUS1.4</strain>
        <tissue evidence="4">Thallus</tissue>
    </source>
</reference>
<evidence type="ECO:0000313" key="5">
    <source>
        <dbReference type="Proteomes" id="UP000606974"/>
    </source>
</evidence>
<feature type="binding site" evidence="1">
    <location>
        <position position="282"/>
    </location>
    <ligand>
        <name>2-oxoglutarate</name>
        <dbReference type="ChEBI" id="CHEBI:16810"/>
    </ligand>
</feature>
<dbReference type="EMBL" id="JAACFV010000110">
    <property type="protein sequence ID" value="KAF7505408.1"/>
    <property type="molecule type" value="Genomic_DNA"/>
</dbReference>
<dbReference type="GO" id="GO:0008198">
    <property type="term" value="F:ferrous iron binding"/>
    <property type="evidence" value="ECO:0007669"/>
    <property type="project" value="TreeGrafter"/>
</dbReference>
<feature type="domain" description="Fe2OG dioxygenase" evidence="3">
    <location>
        <begin position="182"/>
        <end position="291"/>
    </location>
</feature>
<accession>A0A8H7E281</accession>
<evidence type="ECO:0000313" key="4">
    <source>
        <dbReference type="EMBL" id="KAF7505408.1"/>
    </source>
</evidence>
<evidence type="ECO:0000256" key="2">
    <source>
        <dbReference type="SAM" id="MobiDB-lite"/>
    </source>
</evidence>
<dbReference type="PANTHER" id="PTHR31573">
    <property type="entry name" value="ALPHA-KETOGLUTARATE-DEPENDENT DIOXYGENASE ALKB HOMOLOG 2"/>
    <property type="match status" value="1"/>
</dbReference>
<dbReference type="Proteomes" id="UP000606974">
    <property type="component" value="Unassembled WGS sequence"/>
</dbReference>
<dbReference type="InterPro" id="IPR037151">
    <property type="entry name" value="AlkB-like_sf"/>
</dbReference>
<comment type="caution">
    <text evidence="4">The sequence shown here is derived from an EMBL/GenBank/DDBJ whole genome shotgun (WGS) entry which is preliminary data.</text>
</comment>
<organism evidence="4 5">
    <name type="scientific">Endocarpon pusillum</name>
    <dbReference type="NCBI Taxonomy" id="364733"/>
    <lineage>
        <taxon>Eukaryota</taxon>
        <taxon>Fungi</taxon>
        <taxon>Dikarya</taxon>
        <taxon>Ascomycota</taxon>
        <taxon>Pezizomycotina</taxon>
        <taxon>Eurotiomycetes</taxon>
        <taxon>Chaetothyriomycetidae</taxon>
        <taxon>Verrucariales</taxon>
        <taxon>Verrucariaceae</taxon>
        <taxon>Endocarpon</taxon>
    </lineage>
</organism>
<dbReference type="PROSITE" id="PS51471">
    <property type="entry name" value="FE2OG_OXY"/>
    <property type="match status" value="1"/>
</dbReference>
<feature type="binding site" evidence="1">
    <location>
        <position position="189"/>
    </location>
    <ligand>
        <name>2-oxoglutarate</name>
        <dbReference type="ChEBI" id="CHEBI:16810"/>
    </ligand>
</feature>
<feature type="binding site" evidence="1">
    <location>
        <position position="288"/>
    </location>
    <ligand>
        <name>2-oxoglutarate</name>
        <dbReference type="ChEBI" id="CHEBI:16810"/>
    </ligand>
</feature>
<feature type="compositionally biased region" description="Polar residues" evidence="2">
    <location>
        <begin position="26"/>
        <end position="41"/>
    </location>
</feature>
<gene>
    <name evidence="4" type="ORF">GJ744_000954</name>
</gene>
<feature type="binding site" evidence="1">
    <location>
        <position position="191"/>
    </location>
    <ligand>
        <name>2-oxoglutarate</name>
        <dbReference type="ChEBI" id="CHEBI:16810"/>
    </ligand>
</feature>
<dbReference type="GO" id="GO:0035516">
    <property type="term" value="F:broad specificity oxidative DNA demethylase activity"/>
    <property type="evidence" value="ECO:0007669"/>
    <property type="project" value="TreeGrafter"/>
</dbReference>
<dbReference type="GO" id="GO:0051747">
    <property type="term" value="F:cytosine C-5 DNA demethylase activity"/>
    <property type="evidence" value="ECO:0007669"/>
    <property type="project" value="TreeGrafter"/>
</dbReference>
<feature type="binding site" evidence="1">
    <location>
        <position position="268"/>
    </location>
    <ligand>
        <name>2-oxoglutarate</name>
        <dbReference type="ChEBI" id="CHEBI:16810"/>
    </ligand>
</feature>
<feature type="binding site" evidence="1">
    <location>
        <position position="201"/>
    </location>
    <ligand>
        <name>2-oxoglutarate</name>
        <dbReference type="ChEBI" id="CHEBI:16810"/>
    </ligand>
</feature>
<dbReference type="AlphaFoldDB" id="A0A8H7E281"/>
<sequence length="327" mass="37207">MSKRTLDGFFKASSAKKAPVEDRSLSTRNLEPQSSDVTNHPTFPWAVPNLPRNIAGELETLVTHTGKEIKNQPHLDLLYFHPFVPRTIERELFEFLRSELFFYRVKYTIQRFGKQTEINTPRFTTVFGIDETSRFTAELPSIVEASDRTKSVSKSKYKCQPRPIPECLDFLRRVTEAATDTEYNFCLVNYYATGNDSISYHSDDERFLGPDPAIASFTLGAKRDFLMKHKPVALKNGEEPLETTPIKLPLASGDMVLMRGPTQANWLHSIPKRKGADVDKGRINITLRRAMTPAGTENYYRYNVGDGGVYRWSKEKKAMLPWSAAGK</sequence>
<evidence type="ECO:0000259" key="3">
    <source>
        <dbReference type="PROSITE" id="PS51471"/>
    </source>
</evidence>
<proteinExistence type="predicted"/>
<dbReference type="Gene3D" id="2.60.120.590">
    <property type="entry name" value="Alpha-ketoglutarate-dependent dioxygenase AlkB-like"/>
    <property type="match status" value="1"/>
</dbReference>
<dbReference type="Pfam" id="PF13532">
    <property type="entry name" value="2OG-FeII_Oxy_2"/>
    <property type="match status" value="1"/>
</dbReference>
<dbReference type="SUPFAM" id="SSF51197">
    <property type="entry name" value="Clavaminate synthase-like"/>
    <property type="match status" value="1"/>
</dbReference>
<feature type="binding site" evidence="1">
    <location>
        <position position="286"/>
    </location>
    <ligand>
        <name>2-oxoglutarate</name>
        <dbReference type="ChEBI" id="CHEBI:16810"/>
    </ligand>
</feature>
<feature type="region of interest" description="Disordered" evidence="2">
    <location>
        <begin position="13"/>
        <end position="42"/>
    </location>
</feature>
<feature type="binding site" evidence="1">
    <location>
        <position position="204"/>
    </location>
    <ligand>
        <name>substrate</name>
    </ligand>
</feature>
<protein>
    <recommendedName>
        <fullName evidence="3">Fe2OG dioxygenase domain-containing protein</fullName>
    </recommendedName>
</protein>
<keyword evidence="5" id="KW-1185">Reference proteome</keyword>
<dbReference type="InterPro" id="IPR027450">
    <property type="entry name" value="AlkB-like"/>
</dbReference>
<dbReference type="PANTHER" id="PTHR31573:SF1">
    <property type="entry name" value="DNA OXIDATIVE DEMETHYLASE ALKBH2"/>
    <property type="match status" value="1"/>
</dbReference>
<dbReference type="GO" id="GO:0006307">
    <property type="term" value="P:DNA alkylation repair"/>
    <property type="evidence" value="ECO:0007669"/>
    <property type="project" value="TreeGrafter"/>
</dbReference>
<evidence type="ECO:0000256" key="1">
    <source>
        <dbReference type="PIRSR" id="PIRSR632852-1"/>
    </source>
</evidence>
<dbReference type="OrthoDB" id="545910at2759"/>
<dbReference type="InterPro" id="IPR005123">
    <property type="entry name" value="Oxoglu/Fe-dep_dioxygenase_dom"/>
</dbReference>